<dbReference type="AlphaFoldDB" id="A0A1I2HV54"/>
<protein>
    <submittedName>
        <fullName evidence="1">Uncharacterized protein</fullName>
    </submittedName>
</protein>
<proteinExistence type="predicted"/>
<evidence type="ECO:0000313" key="2">
    <source>
        <dbReference type="Proteomes" id="UP000199119"/>
    </source>
</evidence>
<keyword evidence="2" id="KW-1185">Reference proteome</keyword>
<gene>
    <name evidence="1" type="ORF">SAMN04489711_1353</name>
</gene>
<reference evidence="2" key="1">
    <citation type="submission" date="2016-10" db="EMBL/GenBank/DDBJ databases">
        <authorList>
            <person name="Varghese N."/>
            <person name="Submissions S."/>
        </authorList>
    </citation>
    <scope>NUCLEOTIDE SEQUENCE [LARGE SCALE GENOMIC DNA]</scope>
    <source>
        <strain evidence="2">DSM 27981</strain>
    </source>
</reference>
<dbReference type="RefSeq" id="WP_245785345.1">
    <property type="nucleotide sequence ID" value="NZ_FONX01000035.1"/>
</dbReference>
<accession>A0A1I2HV54</accession>
<organism evidence="1 2">
    <name type="scientific">Paracidovorax wautersii</name>
    <dbReference type="NCBI Taxonomy" id="1177982"/>
    <lineage>
        <taxon>Bacteria</taxon>
        <taxon>Pseudomonadati</taxon>
        <taxon>Pseudomonadota</taxon>
        <taxon>Betaproteobacteria</taxon>
        <taxon>Burkholderiales</taxon>
        <taxon>Comamonadaceae</taxon>
        <taxon>Paracidovorax</taxon>
    </lineage>
</organism>
<dbReference type="Proteomes" id="UP000199119">
    <property type="component" value="Unassembled WGS sequence"/>
</dbReference>
<dbReference type="STRING" id="1177982.SAMN04489711_1353"/>
<dbReference type="EMBL" id="FONX01000035">
    <property type="protein sequence ID" value="SFF33488.1"/>
    <property type="molecule type" value="Genomic_DNA"/>
</dbReference>
<evidence type="ECO:0000313" key="1">
    <source>
        <dbReference type="EMBL" id="SFF33488.1"/>
    </source>
</evidence>
<sequence>MKPTSLTESDLEVDMKATFEARYQRDWNDPASEEMAAVWSVAWMASQGLAKSLLAESLGHITDKPWDDESLLHSRISDFLGLEIKYPEMVNQIKAELAGKQGY</sequence>
<name>A0A1I2HV54_9BURK</name>